<accession>A0AAV5A623</accession>
<sequence>MSATTTPPSSSSSEKRKDSGTSDRHEGDPLTFSLNNSAQRSSPTASSLPKITLFKRGLAWNSPQVDERCFIYCKQTSRGRARIENPECRTICFRKIFGHEVSDGSYDTANDVNATLKPRRPIPLPGEGQHPDAVSDGEVEENEKTQNWKEGLYIWTAKGGRWITHEKVDTMVLPLTEQAKWMRHKEALVRMQRETERTGVPSPLRIRKRDEPEVEWEQPARFVIPTRAIQDSLLLRITPISSLLQETIHQRLSFILSPTYKVLEVFQRSILDGTQKRLFHKAIEQATNGSTLTLLRNVWDRHEMLWKKIEQENKEDDRKKKDREVKDGEKEM</sequence>
<feature type="compositionally biased region" description="Basic and acidic residues" evidence="1">
    <location>
        <begin position="13"/>
        <end position="28"/>
    </location>
</feature>
<proteinExistence type="predicted"/>
<dbReference type="EMBL" id="BPWL01000003">
    <property type="protein sequence ID" value="GJJ08456.1"/>
    <property type="molecule type" value="Genomic_DNA"/>
</dbReference>
<feature type="region of interest" description="Disordered" evidence="1">
    <location>
        <begin position="1"/>
        <end position="46"/>
    </location>
</feature>
<dbReference type="Proteomes" id="UP001050691">
    <property type="component" value="Unassembled WGS sequence"/>
</dbReference>
<protein>
    <submittedName>
        <fullName evidence="2">Uncharacterized protein</fullName>
    </submittedName>
</protein>
<feature type="region of interest" description="Disordered" evidence="1">
    <location>
        <begin position="118"/>
        <end position="143"/>
    </location>
</feature>
<evidence type="ECO:0000313" key="2">
    <source>
        <dbReference type="EMBL" id="GJJ08456.1"/>
    </source>
</evidence>
<comment type="caution">
    <text evidence="2">The sequence shown here is derived from an EMBL/GenBank/DDBJ whole genome shotgun (WGS) entry which is preliminary data.</text>
</comment>
<gene>
    <name evidence="2" type="ORF">Clacol_002674</name>
</gene>
<feature type="region of interest" description="Disordered" evidence="1">
    <location>
        <begin position="310"/>
        <end position="332"/>
    </location>
</feature>
<name>A0AAV5A623_9AGAM</name>
<dbReference type="AlphaFoldDB" id="A0AAV5A623"/>
<feature type="compositionally biased region" description="Low complexity" evidence="1">
    <location>
        <begin position="1"/>
        <end position="12"/>
    </location>
</feature>
<organism evidence="2 3">
    <name type="scientific">Clathrus columnatus</name>
    <dbReference type="NCBI Taxonomy" id="1419009"/>
    <lineage>
        <taxon>Eukaryota</taxon>
        <taxon>Fungi</taxon>
        <taxon>Dikarya</taxon>
        <taxon>Basidiomycota</taxon>
        <taxon>Agaricomycotina</taxon>
        <taxon>Agaricomycetes</taxon>
        <taxon>Phallomycetidae</taxon>
        <taxon>Phallales</taxon>
        <taxon>Clathraceae</taxon>
        <taxon>Clathrus</taxon>
    </lineage>
</organism>
<evidence type="ECO:0000313" key="3">
    <source>
        <dbReference type="Proteomes" id="UP001050691"/>
    </source>
</evidence>
<keyword evidence="3" id="KW-1185">Reference proteome</keyword>
<feature type="compositionally biased region" description="Polar residues" evidence="1">
    <location>
        <begin position="32"/>
        <end position="46"/>
    </location>
</feature>
<evidence type="ECO:0000256" key="1">
    <source>
        <dbReference type="SAM" id="MobiDB-lite"/>
    </source>
</evidence>
<reference evidence="2" key="1">
    <citation type="submission" date="2021-10" db="EMBL/GenBank/DDBJ databases">
        <title>De novo Genome Assembly of Clathrus columnatus (Basidiomycota, Fungi) Using Illumina and Nanopore Sequence Data.</title>
        <authorList>
            <person name="Ogiso-Tanaka E."/>
            <person name="Itagaki H."/>
            <person name="Hosoya T."/>
            <person name="Hosaka K."/>
        </authorList>
    </citation>
    <scope>NUCLEOTIDE SEQUENCE</scope>
    <source>
        <strain evidence="2">MO-923</strain>
    </source>
</reference>